<dbReference type="Proteomes" id="UP000554482">
    <property type="component" value="Unassembled WGS sequence"/>
</dbReference>
<keyword evidence="3" id="KW-1185">Reference proteome</keyword>
<evidence type="ECO:0000313" key="3">
    <source>
        <dbReference type="Proteomes" id="UP000554482"/>
    </source>
</evidence>
<comment type="caution">
    <text evidence="2">The sequence shown here is derived from an EMBL/GenBank/DDBJ whole genome shotgun (WGS) entry which is preliminary data.</text>
</comment>
<protein>
    <recommendedName>
        <fullName evidence="4">Transmembrane protein</fullName>
    </recommendedName>
</protein>
<evidence type="ECO:0000256" key="1">
    <source>
        <dbReference type="SAM" id="Phobius"/>
    </source>
</evidence>
<organism evidence="2 3">
    <name type="scientific">Thalictrum thalictroides</name>
    <name type="common">Rue-anemone</name>
    <name type="synonym">Anemone thalictroides</name>
    <dbReference type="NCBI Taxonomy" id="46969"/>
    <lineage>
        <taxon>Eukaryota</taxon>
        <taxon>Viridiplantae</taxon>
        <taxon>Streptophyta</taxon>
        <taxon>Embryophyta</taxon>
        <taxon>Tracheophyta</taxon>
        <taxon>Spermatophyta</taxon>
        <taxon>Magnoliopsida</taxon>
        <taxon>Ranunculales</taxon>
        <taxon>Ranunculaceae</taxon>
        <taxon>Thalictroideae</taxon>
        <taxon>Thalictrum</taxon>
    </lineage>
</organism>
<keyword evidence="1" id="KW-1133">Transmembrane helix</keyword>
<dbReference type="EMBL" id="JABWDY010044309">
    <property type="protein sequence ID" value="KAF5175230.1"/>
    <property type="molecule type" value="Genomic_DNA"/>
</dbReference>
<name>A0A7J6USH5_THATH</name>
<keyword evidence="1" id="KW-0472">Membrane</keyword>
<sequence length="68" mass="7597">MSVNKPAFGAQLRWEWDVRYRILSLSLLCVCVFNCVVVEVGSLKGKELGVVGREFGTSDHVGREENLV</sequence>
<gene>
    <name evidence="2" type="ORF">FRX31_035181</name>
</gene>
<dbReference type="AlphaFoldDB" id="A0A7J6USH5"/>
<proteinExistence type="predicted"/>
<feature type="transmembrane region" description="Helical" evidence="1">
    <location>
        <begin position="20"/>
        <end position="38"/>
    </location>
</feature>
<evidence type="ECO:0008006" key="4">
    <source>
        <dbReference type="Google" id="ProtNLM"/>
    </source>
</evidence>
<keyword evidence="1" id="KW-0812">Transmembrane</keyword>
<accession>A0A7J6USH5</accession>
<reference evidence="2 3" key="1">
    <citation type="submission" date="2020-06" db="EMBL/GenBank/DDBJ databases">
        <title>Transcriptomic and genomic resources for Thalictrum thalictroides and T. hernandezii: Facilitating candidate gene discovery in an emerging model plant lineage.</title>
        <authorList>
            <person name="Arias T."/>
            <person name="Riano-Pachon D.M."/>
            <person name="Di Stilio V.S."/>
        </authorList>
    </citation>
    <scope>NUCLEOTIDE SEQUENCE [LARGE SCALE GENOMIC DNA]</scope>
    <source>
        <strain evidence="3">cv. WT478/WT964</strain>
        <tissue evidence="2">Leaves</tissue>
    </source>
</reference>
<evidence type="ECO:0000313" key="2">
    <source>
        <dbReference type="EMBL" id="KAF5175230.1"/>
    </source>
</evidence>